<evidence type="ECO:0000259" key="3">
    <source>
        <dbReference type="PROSITE" id="PS50110"/>
    </source>
</evidence>
<comment type="caution">
    <text evidence="4">The sequence shown here is derived from an EMBL/GenBank/DDBJ whole genome shotgun (WGS) entry which is preliminary data.</text>
</comment>
<evidence type="ECO:0000313" key="4">
    <source>
        <dbReference type="EMBL" id="GGF50912.1"/>
    </source>
</evidence>
<evidence type="ECO:0000256" key="1">
    <source>
        <dbReference type="ARBA" id="ARBA00022553"/>
    </source>
</evidence>
<reference evidence="4" key="2">
    <citation type="submission" date="2020-09" db="EMBL/GenBank/DDBJ databases">
        <authorList>
            <person name="Sun Q."/>
            <person name="Zhou Y."/>
        </authorList>
    </citation>
    <scope>NUCLEOTIDE SEQUENCE</scope>
    <source>
        <strain evidence="4">CGMCC 1.15254</strain>
    </source>
</reference>
<keyword evidence="1 2" id="KW-0597">Phosphoprotein</keyword>
<dbReference type="RefSeq" id="WP_188659674.1">
    <property type="nucleotide sequence ID" value="NZ_BMHV01000001.1"/>
</dbReference>
<feature type="domain" description="Response regulatory" evidence="3">
    <location>
        <begin position="4"/>
        <end position="120"/>
    </location>
</feature>
<accession>A0A917BQP2</accession>
<feature type="modified residue" description="4-aspartylphosphate" evidence="2">
    <location>
        <position position="53"/>
    </location>
</feature>
<dbReference type="InterPro" id="IPR050595">
    <property type="entry name" value="Bact_response_regulator"/>
</dbReference>
<reference evidence="4" key="1">
    <citation type="journal article" date="2014" name="Int. J. Syst. Evol. Microbiol.">
        <title>Complete genome sequence of Corynebacterium casei LMG S-19264T (=DSM 44701T), isolated from a smear-ripened cheese.</title>
        <authorList>
            <consortium name="US DOE Joint Genome Institute (JGI-PGF)"/>
            <person name="Walter F."/>
            <person name="Albersmeier A."/>
            <person name="Kalinowski J."/>
            <person name="Ruckert C."/>
        </authorList>
    </citation>
    <scope>NUCLEOTIDE SEQUENCE</scope>
    <source>
        <strain evidence="4">CGMCC 1.15254</strain>
    </source>
</reference>
<name>A0A917BQP2_9PROT</name>
<dbReference type="PROSITE" id="PS50110">
    <property type="entry name" value="RESPONSE_REGULATORY"/>
    <property type="match status" value="1"/>
</dbReference>
<dbReference type="InterPro" id="IPR011006">
    <property type="entry name" value="CheY-like_superfamily"/>
</dbReference>
<organism evidence="4 5">
    <name type="scientific">Terasakiella brassicae</name>
    <dbReference type="NCBI Taxonomy" id="1634917"/>
    <lineage>
        <taxon>Bacteria</taxon>
        <taxon>Pseudomonadati</taxon>
        <taxon>Pseudomonadota</taxon>
        <taxon>Alphaproteobacteria</taxon>
        <taxon>Rhodospirillales</taxon>
        <taxon>Terasakiellaceae</taxon>
        <taxon>Terasakiella</taxon>
    </lineage>
</organism>
<dbReference type="PANTHER" id="PTHR44591">
    <property type="entry name" value="STRESS RESPONSE REGULATOR PROTEIN 1"/>
    <property type="match status" value="1"/>
</dbReference>
<proteinExistence type="predicted"/>
<sequence length="121" mass="13127">MGLRVLAVDDSKTMRDMVGFTLRNAGHEVIEAGDGEDALGKLGNDRVDLIITDINMPRMDGIALIKELRAHHIHKSTPILVLTTESDNSKKNEGRAAGATGWIVKPFSPDKLLQVVAKVCP</sequence>
<dbReference type="EMBL" id="BMHV01000001">
    <property type="protein sequence ID" value="GGF50912.1"/>
    <property type="molecule type" value="Genomic_DNA"/>
</dbReference>
<dbReference type="Pfam" id="PF00072">
    <property type="entry name" value="Response_reg"/>
    <property type="match status" value="1"/>
</dbReference>
<dbReference type="Proteomes" id="UP000632498">
    <property type="component" value="Unassembled WGS sequence"/>
</dbReference>
<dbReference type="InterPro" id="IPR001789">
    <property type="entry name" value="Sig_transdc_resp-reg_receiver"/>
</dbReference>
<dbReference type="CDD" id="cd17562">
    <property type="entry name" value="REC_CheY4-like"/>
    <property type="match status" value="1"/>
</dbReference>
<protein>
    <submittedName>
        <fullName evidence="4">Response regulator</fullName>
    </submittedName>
</protein>
<dbReference type="SUPFAM" id="SSF52172">
    <property type="entry name" value="CheY-like"/>
    <property type="match status" value="1"/>
</dbReference>
<evidence type="ECO:0000256" key="2">
    <source>
        <dbReference type="PROSITE-ProRule" id="PRU00169"/>
    </source>
</evidence>
<dbReference type="Gene3D" id="3.40.50.2300">
    <property type="match status" value="1"/>
</dbReference>
<dbReference type="AlphaFoldDB" id="A0A917BQP2"/>
<dbReference type="PANTHER" id="PTHR44591:SF25">
    <property type="entry name" value="CHEMOTAXIS TWO-COMPONENT RESPONSE REGULATOR"/>
    <property type="match status" value="1"/>
</dbReference>
<gene>
    <name evidence="4" type="primary">cheY34H-1</name>
    <name evidence="4" type="ORF">GCM10011332_00190</name>
</gene>
<keyword evidence="5" id="KW-1185">Reference proteome</keyword>
<evidence type="ECO:0000313" key="5">
    <source>
        <dbReference type="Proteomes" id="UP000632498"/>
    </source>
</evidence>
<dbReference type="SMART" id="SM00448">
    <property type="entry name" value="REC"/>
    <property type="match status" value="1"/>
</dbReference>
<dbReference type="GO" id="GO:0000160">
    <property type="term" value="P:phosphorelay signal transduction system"/>
    <property type="evidence" value="ECO:0007669"/>
    <property type="project" value="InterPro"/>
</dbReference>